<dbReference type="eggNOG" id="ENOG502SGVN">
    <property type="taxonomic scope" value="Eukaryota"/>
</dbReference>
<reference evidence="2 3" key="1">
    <citation type="journal article" date="2004" name="Science">
        <title>The genome of the diatom Thalassiosira pseudonana: ecology, evolution, and metabolism.</title>
        <authorList>
            <person name="Armbrust E.V."/>
            <person name="Berges J.A."/>
            <person name="Bowler C."/>
            <person name="Green B.R."/>
            <person name="Martinez D."/>
            <person name="Putnam N.H."/>
            <person name="Zhou S."/>
            <person name="Allen A.E."/>
            <person name="Apt K.E."/>
            <person name="Bechner M."/>
            <person name="Brzezinski M.A."/>
            <person name="Chaal B.K."/>
            <person name="Chiovitti A."/>
            <person name="Davis A.K."/>
            <person name="Demarest M.S."/>
            <person name="Detter J.C."/>
            <person name="Glavina T."/>
            <person name="Goodstein D."/>
            <person name="Hadi M.Z."/>
            <person name="Hellsten U."/>
            <person name="Hildebrand M."/>
            <person name="Jenkins B.D."/>
            <person name="Jurka J."/>
            <person name="Kapitonov V.V."/>
            <person name="Kroger N."/>
            <person name="Lau W.W."/>
            <person name="Lane T.W."/>
            <person name="Larimer F.W."/>
            <person name="Lippmeier J.C."/>
            <person name="Lucas S."/>
            <person name="Medina M."/>
            <person name="Montsant A."/>
            <person name="Obornik M."/>
            <person name="Parker M.S."/>
            <person name="Palenik B."/>
            <person name="Pazour G.J."/>
            <person name="Richardson P.M."/>
            <person name="Rynearson T.A."/>
            <person name="Saito M.A."/>
            <person name="Schwartz D.C."/>
            <person name="Thamatrakoln K."/>
            <person name="Valentin K."/>
            <person name="Vardi A."/>
            <person name="Wilkerson F.P."/>
            <person name="Rokhsar D.S."/>
        </authorList>
    </citation>
    <scope>NUCLEOTIDE SEQUENCE [LARGE SCALE GENOMIC DNA]</scope>
    <source>
        <strain evidence="2 3">CCMP1335</strain>
    </source>
</reference>
<sequence length="459" mass="49640">MKNSPRTEDDYMFRIPVDDPVEHSVRILMDLDGDSTSDFSSKERQQLTSKSSNIISPEEDAKRILNDLLASENLRTTASRIASSVIQSPPFQNACRALVKNIWDDLASDPETTTQLVTLVQTVLQNERVYSAVKAMMIQLVNDEEVYAELTKLVVQIGEEKDVLQATQKLLTESAHRTLNDPDVLDHSMEFATEVVGDDVVQRTGGEALRNTVGYAVQPSGSAVLVGLGTMIVAGVFHFYFLRGGGNDTGSIASFLSPRSSPTSSSSLNLVRSNSFNFSNDRVVDTTPARDGIFASLFLKASDIVWKVISFPQVLIGSIHTGVVNLALFPQHVLRYCSGKVASGAGYVSHLPHLVWMQIASIPSWIGNALQSLAAPVHAGIANIIQSLLGNANAVSKTTKGALSHVVSTLYTALTAGTGSLMTWASGVGNRRGSRVALYGFATAWTDFWQRFTGVSKNS</sequence>
<evidence type="ECO:0000313" key="2">
    <source>
        <dbReference type="EMBL" id="EED96493.1"/>
    </source>
</evidence>
<gene>
    <name evidence="2" type="ORF">THAPSDRAFT_20881</name>
</gene>
<protein>
    <submittedName>
        <fullName evidence="2">Uncharacterized protein</fullName>
    </submittedName>
</protein>
<dbReference type="EMBL" id="CM000638">
    <property type="protein sequence ID" value="EED96493.1"/>
    <property type="molecule type" value="Genomic_DNA"/>
</dbReference>
<dbReference type="AlphaFoldDB" id="B8BR91"/>
<evidence type="ECO:0000313" key="3">
    <source>
        <dbReference type="Proteomes" id="UP000001449"/>
    </source>
</evidence>
<dbReference type="InParanoid" id="B8BR91"/>
<keyword evidence="1" id="KW-1133">Transmembrane helix</keyword>
<dbReference type="PANTHER" id="PTHR37935:SF1">
    <property type="entry name" value="CHROMOSOME UNDETERMINED SCAFFOLD_14, WHOLE GENOME SHOTGUN SEQUENCE"/>
    <property type="match status" value="1"/>
</dbReference>
<dbReference type="GeneID" id="7449110"/>
<dbReference type="KEGG" id="tps:THAPSDRAFT_20881"/>
<keyword evidence="1" id="KW-0812">Transmembrane</keyword>
<feature type="transmembrane region" description="Helical" evidence="1">
    <location>
        <begin position="223"/>
        <end position="242"/>
    </location>
</feature>
<keyword evidence="1" id="KW-0472">Membrane</keyword>
<dbReference type="RefSeq" id="XP_002286852.1">
    <property type="nucleotide sequence ID" value="XM_002286816.1"/>
</dbReference>
<evidence type="ECO:0000256" key="1">
    <source>
        <dbReference type="SAM" id="Phobius"/>
    </source>
</evidence>
<dbReference type="PaxDb" id="35128-Thaps20881"/>
<name>B8BR91_THAPS</name>
<dbReference type="PANTHER" id="PTHR37935">
    <property type="entry name" value="CHROMOSOME UNDETERMINED SCAFFOLD_14, WHOLE GENOME SHOTGUN SEQUENCE"/>
    <property type="match status" value="1"/>
</dbReference>
<accession>B8BR91</accession>
<proteinExistence type="predicted"/>
<organism evidence="2 3">
    <name type="scientific">Thalassiosira pseudonana</name>
    <name type="common">Marine diatom</name>
    <name type="synonym">Cyclotella nana</name>
    <dbReference type="NCBI Taxonomy" id="35128"/>
    <lineage>
        <taxon>Eukaryota</taxon>
        <taxon>Sar</taxon>
        <taxon>Stramenopiles</taxon>
        <taxon>Ochrophyta</taxon>
        <taxon>Bacillariophyta</taxon>
        <taxon>Coscinodiscophyceae</taxon>
        <taxon>Thalassiosirophycidae</taxon>
        <taxon>Thalassiosirales</taxon>
        <taxon>Thalassiosiraceae</taxon>
        <taxon>Thalassiosira</taxon>
    </lineage>
</organism>
<reference evidence="2 3" key="2">
    <citation type="journal article" date="2008" name="Nature">
        <title>The Phaeodactylum genome reveals the evolutionary history of diatom genomes.</title>
        <authorList>
            <person name="Bowler C."/>
            <person name="Allen A.E."/>
            <person name="Badger J.H."/>
            <person name="Grimwood J."/>
            <person name="Jabbari K."/>
            <person name="Kuo A."/>
            <person name="Maheswari U."/>
            <person name="Martens C."/>
            <person name="Maumus F."/>
            <person name="Otillar R.P."/>
            <person name="Rayko E."/>
            <person name="Salamov A."/>
            <person name="Vandepoele K."/>
            <person name="Beszteri B."/>
            <person name="Gruber A."/>
            <person name="Heijde M."/>
            <person name="Katinka M."/>
            <person name="Mock T."/>
            <person name="Valentin K."/>
            <person name="Verret F."/>
            <person name="Berges J.A."/>
            <person name="Brownlee C."/>
            <person name="Cadoret J.P."/>
            <person name="Chiovitti A."/>
            <person name="Choi C.J."/>
            <person name="Coesel S."/>
            <person name="De Martino A."/>
            <person name="Detter J.C."/>
            <person name="Durkin C."/>
            <person name="Falciatore A."/>
            <person name="Fournet J."/>
            <person name="Haruta M."/>
            <person name="Huysman M.J."/>
            <person name="Jenkins B.D."/>
            <person name="Jiroutova K."/>
            <person name="Jorgensen R.E."/>
            <person name="Joubert Y."/>
            <person name="Kaplan A."/>
            <person name="Kroger N."/>
            <person name="Kroth P.G."/>
            <person name="La Roche J."/>
            <person name="Lindquist E."/>
            <person name="Lommer M."/>
            <person name="Martin-Jezequel V."/>
            <person name="Lopez P.J."/>
            <person name="Lucas S."/>
            <person name="Mangogna M."/>
            <person name="McGinnis K."/>
            <person name="Medlin L.K."/>
            <person name="Montsant A."/>
            <person name="Oudot-Le Secq M.P."/>
            <person name="Napoli C."/>
            <person name="Obornik M."/>
            <person name="Parker M.S."/>
            <person name="Petit J.L."/>
            <person name="Porcel B.M."/>
            <person name="Poulsen N."/>
            <person name="Robison M."/>
            <person name="Rychlewski L."/>
            <person name="Rynearson T.A."/>
            <person name="Schmutz J."/>
            <person name="Shapiro H."/>
            <person name="Siaut M."/>
            <person name="Stanley M."/>
            <person name="Sussman M.R."/>
            <person name="Taylor A.R."/>
            <person name="Vardi A."/>
            <person name="von Dassow P."/>
            <person name="Vyverman W."/>
            <person name="Willis A."/>
            <person name="Wyrwicz L.S."/>
            <person name="Rokhsar D.S."/>
            <person name="Weissenbach J."/>
            <person name="Armbrust E.V."/>
            <person name="Green B.R."/>
            <person name="Van de Peer Y."/>
            <person name="Grigoriev I.V."/>
        </authorList>
    </citation>
    <scope>NUCLEOTIDE SEQUENCE [LARGE SCALE GENOMIC DNA]</scope>
    <source>
        <strain evidence="2 3">CCMP1335</strain>
    </source>
</reference>
<dbReference type="Proteomes" id="UP000001449">
    <property type="component" value="Chromosome 1"/>
</dbReference>
<keyword evidence="3" id="KW-1185">Reference proteome</keyword>
<dbReference type="HOGENOM" id="CLU_596556_0_0_1"/>